<reference evidence="2" key="1">
    <citation type="journal article" date="2019" name="MBio">
        <title>Comparative genomics for the elucidation of multidrug resistance (MDR) in Candida lusitaniae.</title>
        <authorList>
            <person name="Kannan A."/>
            <person name="Asner S.A."/>
            <person name="Trachsel E."/>
            <person name="Kelly S."/>
            <person name="Parker J."/>
            <person name="Sanglard D."/>
        </authorList>
    </citation>
    <scope>NUCLEOTIDE SEQUENCE [LARGE SCALE GENOMIC DNA]</scope>
    <source>
        <strain evidence="2">P1</strain>
    </source>
</reference>
<dbReference type="EMBL" id="CP038484">
    <property type="protein sequence ID" value="QFZ25873.1"/>
    <property type="molecule type" value="Genomic_DNA"/>
</dbReference>
<accession>A0ACD0WF28</accession>
<dbReference type="Proteomes" id="UP000326582">
    <property type="component" value="Chromosome 1"/>
</dbReference>
<gene>
    <name evidence="1" type="ORF">EJF14_10992</name>
</gene>
<evidence type="ECO:0000313" key="2">
    <source>
        <dbReference type="Proteomes" id="UP000326582"/>
    </source>
</evidence>
<organism evidence="1 2">
    <name type="scientific">Clavispora lusitaniae</name>
    <name type="common">Candida lusitaniae</name>
    <dbReference type="NCBI Taxonomy" id="36911"/>
    <lineage>
        <taxon>Eukaryota</taxon>
        <taxon>Fungi</taxon>
        <taxon>Dikarya</taxon>
        <taxon>Ascomycota</taxon>
        <taxon>Saccharomycotina</taxon>
        <taxon>Pichiomycetes</taxon>
        <taxon>Metschnikowiaceae</taxon>
        <taxon>Clavispora</taxon>
    </lineage>
</organism>
<sequence>MKMRYIDPGIHLDTRPMKTAEEKIAFKNSFFKLGQGRLMDRGDVAFWSIFWNTPQSASDIYDLLTPFDLQTVRDQNLPNFLLLVHIVACRVVELARDLSPTQHMPLLNCLRLLAKVLPYLFELPDYAETIENPLFWERNFNPRDFFNQPAAPALVLPRNNSFANVTENVLGADLVLALVRLLVAQGFTVAEPYPESPPDMCLWEPGICVPGKYHSPNPIHDSNRTEVLRVLLVLASTTFYEKVSDTVRTGSRFLTFLVAGLASSEINTLTANLTNILCRSARTGLDDSGLKYDNSSLVEGRHLCVSYSAELLACMVVCPMPSSAHTAFMTNLGLCSHKPYNMVRFYLGSQKNNDLVFLVSHLLSILKHPFSVNRLENRGKFTKPHPSPWAIEAIMILWELLQCNQYLRSFVAERLVVKLVPYIAYHIFAFCDVPHYKVLVKLCAYFLLYISSQETWVQALVLPMSENMNEVLPSEFRLTGGSHSTRDFLIVQLCSILSYVFSGFGSNPKSDIANEMKRFLVPTFSEVLYNIVPVVNDSIVGTDDTSKRMNNVNSKGGLSYQACSALLQLMSTLSSKQALAESYRNAEFLALILRALCSAATKNPVPSRMLLFSFVKNEKIYDSIWTSIYSLESENINGEPLRLMNVQEDDEENEDSPVNFQERGNDSLQMNMHAQRELPKSLLKSPDEYSISSFTSTEEIASPLYQSFNSSTASIGPEERDESFTEEKELENALRPKPPAGMSQKAKEKLPQDTPLSKAWGGKNALSVIITVLIPEIKAKLKDLWIKRDECNYDNYFIVQQIEHADVDKTIMENKKELIYDLMPDTPVDRLVFSWNYLSLGWYISVLYWDIYNTQENIKTHVGSNTSLMNSISSSIAVFSKFASSWSGLGSRHSDNTSELGFITDHVDRALTTHNVWSHTNVRLFKINLNDGDKFFNALGLKFGQSASSNNNVNDITHSLARRFSDFRMNSRSSVISQSSFHSALDESQERPRLSNRNSVSSLHSLNTLNRSRSNTPRNSVSFS</sequence>
<keyword evidence="2" id="KW-1185">Reference proteome</keyword>
<evidence type="ECO:0000313" key="1">
    <source>
        <dbReference type="EMBL" id="QFZ25873.1"/>
    </source>
</evidence>
<protein>
    <submittedName>
        <fullName evidence="1">Ubp5-interacting protein</fullName>
    </submittedName>
</protein>
<name>A0ACD0WF28_CLALS</name>
<proteinExistence type="predicted"/>